<dbReference type="InterPro" id="IPR017221">
    <property type="entry name" value="DUF34/NIF3_bac"/>
</dbReference>
<reference evidence="7 10" key="1">
    <citation type="submission" date="2021-11" db="EMBL/GenBank/DDBJ databases">
        <title>Draft genome sequence of Capnocytophaga sp. strain KC07075 isolated from cat oral cavity.</title>
        <authorList>
            <person name="Suzuki M."/>
            <person name="Imaoka K."/>
            <person name="Kimura M."/>
            <person name="Morikawa S."/>
            <person name="Maeda K."/>
        </authorList>
    </citation>
    <scope>NUCLEOTIDE SEQUENCE</scope>
    <source>
        <strain evidence="7">KC07075</strain>
        <strain evidence="8 10">KC07079</strain>
    </source>
</reference>
<feature type="binding site" evidence="6">
    <location>
        <position position="103"/>
    </location>
    <ligand>
        <name>a divalent metal cation</name>
        <dbReference type="ChEBI" id="CHEBI:60240"/>
        <label>1</label>
    </ligand>
</feature>
<keyword evidence="4 5" id="KW-0479">Metal-binding</keyword>
<keyword evidence="10" id="KW-1185">Reference proteome</keyword>
<evidence type="ECO:0000256" key="2">
    <source>
        <dbReference type="ARBA" id="ARBA00011643"/>
    </source>
</evidence>
<dbReference type="EMBL" id="BQKA01000012">
    <property type="protein sequence ID" value="GJM49710.1"/>
    <property type="molecule type" value="Genomic_DNA"/>
</dbReference>
<evidence type="ECO:0000256" key="1">
    <source>
        <dbReference type="ARBA" id="ARBA00006964"/>
    </source>
</evidence>
<evidence type="ECO:0000256" key="3">
    <source>
        <dbReference type="ARBA" id="ARBA00022112"/>
    </source>
</evidence>
<dbReference type="GO" id="GO:0005737">
    <property type="term" value="C:cytoplasm"/>
    <property type="evidence" value="ECO:0007669"/>
    <property type="project" value="TreeGrafter"/>
</dbReference>
<dbReference type="InterPro" id="IPR015867">
    <property type="entry name" value="N-reg_PII/ATP_PRibTrfase_C"/>
</dbReference>
<gene>
    <name evidence="7" type="primary">yqfO</name>
    <name evidence="7" type="ORF">RCZ15_06850</name>
    <name evidence="8" type="ORF">RCZ16_10920</name>
</gene>
<dbReference type="Gene3D" id="3.40.1390.30">
    <property type="entry name" value="NIF3 (NGG1p interacting factor 3)-like"/>
    <property type="match status" value="1"/>
</dbReference>
<feature type="binding site" evidence="6">
    <location>
        <position position="327"/>
    </location>
    <ligand>
        <name>a divalent metal cation</name>
        <dbReference type="ChEBI" id="CHEBI:60240"/>
        <label>1</label>
    </ligand>
</feature>
<dbReference type="InterPro" id="IPR036069">
    <property type="entry name" value="DUF34/NIF3_sf"/>
</dbReference>
<evidence type="ECO:0000256" key="6">
    <source>
        <dbReference type="PIRSR" id="PIRSR602678-1"/>
    </source>
</evidence>
<dbReference type="Gene3D" id="3.30.70.120">
    <property type="match status" value="1"/>
</dbReference>
<dbReference type="NCBIfam" id="TIGR00486">
    <property type="entry name" value="YbgI_SA1388"/>
    <property type="match status" value="1"/>
</dbReference>
<dbReference type="PANTHER" id="PTHR13799">
    <property type="entry name" value="NGG1 INTERACTING FACTOR 3"/>
    <property type="match status" value="1"/>
</dbReference>
<dbReference type="Pfam" id="PF01784">
    <property type="entry name" value="DUF34_NIF3"/>
    <property type="match status" value="1"/>
</dbReference>
<sequence>MNVQNIIDFFEEISPLAYAESFDNIGLLVGNPSNKVSGILITLDTTECVVAEAIEKKCNLIVSFHPIIFNGVKKLTGETYVERAVIKAIRHDIAIYAIHTALDNSFWGVNARICEILGLSTRKILIPQRETLQKLITFVPENQAEILRKKLFEAGAGNIGNYSDCSFNLSGVGTFKGNEHSNPVIGEKNILHHEKETQIGIIFPKHVQNKVLEALFKNHPYEEVAYEIYTLKNTHQHIGLGMLGELSQVLSEIDFLQMLKDKMQTDCIRYSAFTGKPIKKVAVLGGSGAFAIGNAIKAQADAFVTADVKYHEFFQAENKILIADIGHYESEQFTKNLLFEKLTKKFPNFAPVLIAQNTNPIKYL</sequence>
<evidence type="ECO:0000313" key="7">
    <source>
        <dbReference type="EMBL" id="GJM49710.1"/>
    </source>
</evidence>
<dbReference type="EMBL" id="BQKB01000018">
    <property type="protein sequence ID" value="GJM52775.1"/>
    <property type="molecule type" value="Genomic_DNA"/>
</dbReference>
<dbReference type="Proteomes" id="UP001208692">
    <property type="component" value="Unassembled WGS sequence"/>
</dbReference>
<dbReference type="FunFam" id="3.30.70.120:FF:000006">
    <property type="entry name" value="GTP cyclohydrolase 1 type 2 homolog"/>
    <property type="match status" value="1"/>
</dbReference>
<evidence type="ECO:0000313" key="9">
    <source>
        <dbReference type="Proteomes" id="UP001207736"/>
    </source>
</evidence>
<proteinExistence type="inferred from homology"/>
<dbReference type="InterPro" id="IPR002678">
    <property type="entry name" value="DUF34/NIF3"/>
</dbReference>
<evidence type="ECO:0000313" key="8">
    <source>
        <dbReference type="EMBL" id="GJM52775.1"/>
    </source>
</evidence>
<comment type="similarity">
    <text evidence="1 5">Belongs to the GTP cyclohydrolase I type 2/NIF3 family.</text>
</comment>
<evidence type="ECO:0000256" key="5">
    <source>
        <dbReference type="PIRNR" id="PIRNR037489"/>
    </source>
</evidence>
<dbReference type="RefSeq" id="WP_264846186.1">
    <property type="nucleotide sequence ID" value="NZ_BPMA01000018.1"/>
</dbReference>
<dbReference type="SUPFAM" id="SSF102705">
    <property type="entry name" value="NIF3 (NGG1p interacting factor 3)-like"/>
    <property type="match status" value="1"/>
</dbReference>
<evidence type="ECO:0000313" key="10">
    <source>
        <dbReference type="Proteomes" id="UP001208692"/>
    </source>
</evidence>
<feature type="binding site" evidence="6">
    <location>
        <position position="65"/>
    </location>
    <ligand>
        <name>a divalent metal cation</name>
        <dbReference type="ChEBI" id="CHEBI:60240"/>
        <label>1</label>
    </ligand>
</feature>
<comment type="caution">
    <text evidence="7">The sequence shown here is derived from an EMBL/GenBank/DDBJ whole genome shotgun (WGS) entry which is preliminary data.</text>
</comment>
<name>A0AAV5ATV2_9FLAO</name>
<protein>
    <recommendedName>
        <fullName evidence="3 5">GTP cyclohydrolase 1 type 2 homolog</fullName>
    </recommendedName>
</protein>
<feature type="binding site" evidence="6">
    <location>
        <position position="331"/>
    </location>
    <ligand>
        <name>a divalent metal cation</name>
        <dbReference type="ChEBI" id="CHEBI:60240"/>
        <label>1</label>
    </ligand>
</feature>
<accession>A0AAV5ATV2</accession>
<dbReference type="GO" id="GO:0046872">
    <property type="term" value="F:metal ion binding"/>
    <property type="evidence" value="ECO:0007669"/>
    <property type="project" value="UniProtKB-UniRule"/>
</dbReference>
<dbReference type="Proteomes" id="UP001207736">
    <property type="component" value="Unassembled WGS sequence"/>
</dbReference>
<comment type="subunit">
    <text evidence="2">Homohexamer.</text>
</comment>
<dbReference type="FunFam" id="3.40.1390.30:FF:000001">
    <property type="entry name" value="GTP cyclohydrolase 1 type 2"/>
    <property type="match status" value="1"/>
</dbReference>
<dbReference type="PIRSF" id="PIRSF037489">
    <property type="entry name" value="UCP037489_NIF3_YqfO"/>
    <property type="match status" value="1"/>
</dbReference>
<dbReference type="AlphaFoldDB" id="A0AAV5ATV2"/>
<organism evidence="7 9">
    <name type="scientific">Capnocytophaga catalasegens</name>
    <dbReference type="NCBI Taxonomy" id="1004260"/>
    <lineage>
        <taxon>Bacteria</taxon>
        <taxon>Pseudomonadati</taxon>
        <taxon>Bacteroidota</taxon>
        <taxon>Flavobacteriia</taxon>
        <taxon>Flavobacteriales</taxon>
        <taxon>Flavobacteriaceae</taxon>
        <taxon>Capnocytophaga</taxon>
    </lineage>
</organism>
<dbReference type="PANTHER" id="PTHR13799:SF14">
    <property type="entry name" value="GTP CYCLOHYDROLASE 1 TYPE 2 HOMOLOG"/>
    <property type="match status" value="1"/>
</dbReference>
<evidence type="ECO:0000256" key="4">
    <source>
        <dbReference type="ARBA" id="ARBA00022723"/>
    </source>
</evidence>